<accession>A0AAV3V7W5</accession>
<dbReference type="PANTHER" id="PTHR43685:SF2">
    <property type="entry name" value="GLYCOSYLTRANSFERASE 2-LIKE DOMAIN-CONTAINING PROTEIN"/>
    <property type="match status" value="1"/>
</dbReference>
<sequence>MIVNANLNPIYSDVSVIIPAYNCSQSILRALESIFMQSAPPKEVIIVDDGSQDDTQGVVEGSEYANRVTYVKQTNAGPSKARNNAISLATCEWLAFLDADDLWVDKDKLRLQMELIDKHPDAVLIDTYASVDWHGQREETESRQKDGEVLKQFLYSNIINATSSVLAKREDVVEIGGFVDDLRFGEDRLLWAQLAKVGGVYTLPLVTVKKFNAIGNLTSKGDKNYHYRVDLVNRLLGFIDAPKSELADIWLTNVIDFFRLSFKANDPATYLLIFNDTLKHKGAKLWLTKYGFLAIQAKIFSSFTPLLFLKSNLKKGSKTDSDTAKI</sequence>
<dbReference type="InterPro" id="IPR029044">
    <property type="entry name" value="Nucleotide-diphossugar_trans"/>
</dbReference>
<dbReference type="AlphaFoldDB" id="A0AAV3V7W5"/>
<dbReference type="Gene3D" id="3.90.550.10">
    <property type="entry name" value="Spore Coat Polysaccharide Biosynthesis Protein SpsA, Chain A"/>
    <property type="match status" value="1"/>
</dbReference>
<evidence type="ECO:0000313" key="2">
    <source>
        <dbReference type="EMBL" id="GAC12390.1"/>
    </source>
</evidence>
<dbReference type="RefSeq" id="WP_007991968.1">
    <property type="nucleotide sequence ID" value="NZ_BAEM01000059.1"/>
</dbReference>
<feature type="domain" description="Glycosyltransferase 2-like" evidence="1">
    <location>
        <begin position="15"/>
        <end position="143"/>
    </location>
</feature>
<keyword evidence="2" id="KW-0808">Transferase</keyword>
<evidence type="ECO:0000313" key="3">
    <source>
        <dbReference type="Proteomes" id="UP000006320"/>
    </source>
</evidence>
<proteinExistence type="predicted"/>
<dbReference type="InterPro" id="IPR050834">
    <property type="entry name" value="Glycosyltransf_2"/>
</dbReference>
<dbReference type="PANTHER" id="PTHR43685">
    <property type="entry name" value="GLYCOSYLTRANSFERASE"/>
    <property type="match status" value="1"/>
</dbReference>
<evidence type="ECO:0000259" key="1">
    <source>
        <dbReference type="Pfam" id="PF00535"/>
    </source>
</evidence>
<dbReference type="GO" id="GO:0016740">
    <property type="term" value="F:transferase activity"/>
    <property type="evidence" value="ECO:0007669"/>
    <property type="project" value="UniProtKB-KW"/>
</dbReference>
<protein>
    <submittedName>
        <fullName evidence="2">Glycosyl transferase family protein</fullName>
    </submittedName>
</protein>
<name>A0AAV3V7W5_9ALTE</name>
<dbReference type="SUPFAM" id="SSF53448">
    <property type="entry name" value="Nucleotide-diphospho-sugar transferases"/>
    <property type="match status" value="1"/>
</dbReference>
<dbReference type="EMBL" id="BAEM01000059">
    <property type="protein sequence ID" value="GAC12390.1"/>
    <property type="molecule type" value="Genomic_DNA"/>
</dbReference>
<dbReference type="Proteomes" id="UP000006320">
    <property type="component" value="Unassembled WGS sequence"/>
</dbReference>
<dbReference type="InterPro" id="IPR001173">
    <property type="entry name" value="Glyco_trans_2-like"/>
</dbReference>
<dbReference type="Pfam" id="PF00535">
    <property type="entry name" value="Glycos_transf_2"/>
    <property type="match status" value="1"/>
</dbReference>
<organism evidence="2 3">
    <name type="scientific">Paraglaciecola chathamensis S18K6</name>
    <dbReference type="NCBI Taxonomy" id="1127672"/>
    <lineage>
        <taxon>Bacteria</taxon>
        <taxon>Pseudomonadati</taxon>
        <taxon>Pseudomonadota</taxon>
        <taxon>Gammaproteobacteria</taxon>
        <taxon>Alteromonadales</taxon>
        <taxon>Alteromonadaceae</taxon>
        <taxon>Paraglaciecola</taxon>
    </lineage>
</organism>
<gene>
    <name evidence="2" type="ORF">GCHA_4472</name>
</gene>
<reference evidence="2 3" key="1">
    <citation type="journal article" date="2017" name="Antonie Van Leeuwenhoek">
        <title>Rhizobium rhizosphaerae sp. nov., a novel species isolated from rice rhizosphere.</title>
        <authorList>
            <person name="Zhao J.J."/>
            <person name="Zhang J."/>
            <person name="Zhang R.J."/>
            <person name="Zhang C.W."/>
            <person name="Yin H.Q."/>
            <person name="Zhang X.X."/>
        </authorList>
    </citation>
    <scope>NUCLEOTIDE SEQUENCE [LARGE SCALE GENOMIC DNA]</scope>
    <source>
        <strain evidence="2 3">S18K6</strain>
    </source>
</reference>
<comment type="caution">
    <text evidence="2">The sequence shown here is derived from an EMBL/GenBank/DDBJ whole genome shotgun (WGS) entry which is preliminary data.</text>
</comment>
<dbReference type="CDD" id="cd00761">
    <property type="entry name" value="Glyco_tranf_GTA_type"/>
    <property type="match status" value="1"/>
</dbReference>